<evidence type="ECO:0000259" key="5">
    <source>
        <dbReference type="Pfam" id="PF02668"/>
    </source>
</evidence>
<dbReference type="Proteomes" id="UP000199651">
    <property type="component" value="Unassembled WGS sequence"/>
</dbReference>
<dbReference type="STRING" id="504798.SAMN05421871_102794"/>
<keyword evidence="6" id="KW-0223">Dioxygenase</keyword>
<name>A0A1H0JXF3_9PSEU</name>
<accession>A0A1H0JXF3</accession>
<evidence type="ECO:0000313" key="7">
    <source>
        <dbReference type="Proteomes" id="UP000199651"/>
    </source>
</evidence>
<protein>
    <submittedName>
        <fullName evidence="6">Taurine dioxygenase, alpha-ketoglutarate-dependent</fullName>
    </submittedName>
</protein>
<evidence type="ECO:0000256" key="3">
    <source>
        <dbReference type="ARBA" id="ARBA00023004"/>
    </source>
</evidence>
<evidence type="ECO:0000256" key="1">
    <source>
        <dbReference type="ARBA" id="ARBA00001954"/>
    </source>
</evidence>
<dbReference type="Gene3D" id="3.60.130.10">
    <property type="entry name" value="Clavaminate synthase-like"/>
    <property type="match status" value="1"/>
</dbReference>
<evidence type="ECO:0000313" key="6">
    <source>
        <dbReference type="EMBL" id="SDO48327.1"/>
    </source>
</evidence>
<feature type="domain" description="TauD/TfdA-like" evidence="5">
    <location>
        <begin position="21"/>
        <end position="239"/>
    </location>
</feature>
<keyword evidence="7" id="KW-1185">Reference proteome</keyword>
<dbReference type="GO" id="GO:0051213">
    <property type="term" value="F:dioxygenase activity"/>
    <property type="evidence" value="ECO:0007669"/>
    <property type="project" value="UniProtKB-KW"/>
</dbReference>
<evidence type="ECO:0000256" key="2">
    <source>
        <dbReference type="ARBA" id="ARBA00023002"/>
    </source>
</evidence>
<dbReference type="EMBL" id="FNJB01000003">
    <property type="protein sequence ID" value="SDO48327.1"/>
    <property type="molecule type" value="Genomic_DNA"/>
</dbReference>
<keyword evidence="4" id="KW-0045">Antibiotic biosynthesis</keyword>
<dbReference type="OrthoDB" id="581608at2"/>
<dbReference type="RefSeq" id="WP_091371984.1">
    <property type="nucleotide sequence ID" value="NZ_FNDV01000002.1"/>
</dbReference>
<dbReference type="SUPFAM" id="SSF51197">
    <property type="entry name" value="Clavaminate synthase-like"/>
    <property type="match status" value="1"/>
</dbReference>
<keyword evidence="3" id="KW-0408">Iron</keyword>
<reference evidence="7" key="1">
    <citation type="submission" date="2016-10" db="EMBL/GenBank/DDBJ databases">
        <authorList>
            <person name="Varghese N."/>
            <person name="Submissions S."/>
        </authorList>
    </citation>
    <scope>NUCLEOTIDE SEQUENCE [LARGE SCALE GENOMIC DNA]</scope>
    <source>
        <strain evidence="7">IBRC-M 10655</strain>
    </source>
</reference>
<gene>
    <name evidence="6" type="ORF">SAMN05192558_103255</name>
</gene>
<dbReference type="InterPro" id="IPR042098">
    <property type="entry name" value="TauD-like_sf"/>
</dbReference>
<organism evidence="6 7">
    <name type="scientific">Actinokineospora alba</name>
    <dbReference type="NCBI Taxonomy" id="504798"/>
    <lineage>
        <taxon>Bacteria</taxon>
        <taxon>Bacillati</taxon>
        <taxon>Actinomycetota</taxon>
        <taxon>Actinomycetes</taxon>
        <taxon>Pseudonocardiales</taxon>
        <taxon>Pseudonocardiaceae</taxon>
        <taxon>Actinokineospora</taxon>
    </lineage>
</organism>
<dbReference type="Pfam" id="PF02668">
    <property type="entry name" value="TauD"/>
    <property type="match status" value="1"/>
</dbReference>
<dbReference type="GO" id="GO:0017000">
    <property type="term" value="P:antibiotic biosynthetic process"/>
    <property type="evidence" value="ECO:0007669"/>
    <property type="project" value="UniProtKB-KW"/>
</dbReference>
<dbReference type="InterPro" id="IPR050411">
    <property type="entry name" value="AlphaKG_dependent_hydroxylases"/>
</dbReference>
<dbReference type="PANTHER" id="PTHR10696">
    <property type="entry name" value="GAMMA-BUTYROBETAINE HYDROXYLASE-RELATED"/>
    <property type="match status" value="1"/>
</dbReference>
<dbReference type="InterPro" id="IPR003819">
    <property type="entry name" value="TauD/TfdA-like"/>
</dbReference>
<sequence length="256" mass="28898">MNVIDNVISYAGHAGDTEAFEAEYRNILDKYGFVHAVDLPDSFDHASFLARFGAFYPGPSGKLIDDIVPETGMDDVYYGSNKRSLLPHTEGYEFPGLPPRYLALWCVTPPTGAGGETTLFDARPVTDRMSAAARSHLEESRFDWVASEGLRRIGLGQRATHPMLETVEGIELLRFSCNNLVLKQPDEVVASFRAQIMREWDGGHHRVSYVRNDLVQFDNWRVLHSRNAFSDPKRHLKRIQIRHRTDLRSCPAPAQG</sequence>
<comment type="cofactor">
    <cofactor evidence="1">
        <name>Fe(2+)</name>
        <dbReference type="ChEBI" id="CHEBI:29033"/>
    </cofactor>
</comment>
<keyword evidence="2" id="KW-0560">Oxidoreductase</keyword>
<proteinExistence type="predicted"/>
<dbReference type="PANTHER" id="PTHR10696:SF56">
    <property type="entry name" value="TAUD_TFDA-LIKE DOMAIN-CONTAINING PROTEIN"/>
    <property type="match status" value="1"/>
</dbReference>
<dbReference type="AlphaFoldDB" id="A0A1H0JXF3"/>
<evidence type="ECO:0000256" key="4">
    <source>
        <dbReference type="ARBA" id="ARBA00023194"/>
    </source>
</evidence>